<reference evidence="7 8" key="1">
    <citation type="submission" date="2024-11" db="EMBL/GenBank/DDBJ databases">
        <authorList>
            <person name="Heng Y.C."/>
            <person name="Lim A.C.H."/>
            <person name="Lee J.K.Y."/>
            <person name="Kittelmann S."/>
        </authorList>
    </citation>
    <scope>NUCLEOTIDE SEQUENCE [LARGE SCALE GENOMIC DNA]</scope>
    <source>
        <strain evidence="7 8">WILCCON 0114</strain>
    </source>
</reference>
<dbReference type="Pfam" id="PF01242">
    <property type="entry name" value="PTPS"/>
    <property type="match status" value="1"/>
</dbReference>
<evidence type="ECO:0000256" key="3">
    <source>
        <dbReference type="ARBA" id="ARBA00012982"/>
    </source>
</evidence>
<evidence type="ECO:0000256" key="1">
    <source>
        <dbReference type="ARBA" id="ARBA00005061"/>
    </source>
</evidence>
<dbReference type="EC" id="4.1.2.50" evidence="3"/>
<name>A0ABW8TG06_9CLOT</name>
<comment type="similarity">
    <text evidence="2">Belongs to the PTPS family. QueD subfamily.</text>
</comment>
<protein>
    <recommendedName>
        <fullName evidence="4">6-carboxy-5,6,7,8-tetrahydropterin synthase</fullName>
        <ecNumber evidence="3">4.1.2.50</ecNumber>
    </recommendedName>
    <alternativeName>
        <fullName evidence="5">Queuosine biosynthesis protein QueD</fullName>
    </alternativeName>
</protein>
<dbReference type="EMBL" id="JBJIAA010000007">
    <property type="protein sequence ID" value="MFL0250610.1"/>
    <property type="molecule type" value="Genomic_DNA"/>
</dbReference>
<comment type="caution">
    <text evidence="7">The sequence shown here is derived from an EMBL/GenBank/DDBJ whole genome shotgun (WGS) entry which is preliminary data.</text>
</comment>
<sequence length="157" mass="18644">MKYNQYRFKFYLNASHSIYLKGTLGQEHPHTWEIILNTVKLKSNFIIFNDIEKSIEKYLTKYQDSYLNNVEPFITLNPTLENICEYLKNEFQKLLFENGWLLLSMEISETPTRSYIIDISDEADYNKIFEEEDADSSDLDIMDENAKKQIESIKESI</sequence>
<dbReference type="RefSeq" id="WP_406787278.1">
    <property type="nucleotide sequence ID" value="NZ_JBJIAA010000007.1"/>
</dbReference>
<evidence type="ECO:0000313" key="8">
    <source>
        <dbReference type="Proteomes" id="UP001623592"/>
    </source>
</evidence>
<evidence type="ECO:0000256" key="2">
    <source>
        <dbReference type="ARBA" id="ARBA00008900"/>
    </source>
</evidence>
<comment type="catalytic activity">
    <reaction evidence="6">
        <text>7,8-dihydroneopterin 3'-triphosphate + H2O = 6-carboxy-5,6,7,8-tetrahydropterin + triphosphate + acetaldehyde + 2 H(+)</text>
        <dbReference type="Rhea" id="RHEA:27966"/>
        <dbReference type="ChEBI" id="CHEBI:15343"/>
        <dbReference type="ChEBI" id="CHEBI:15377"/>
        <dbReference type="ChEBI" id="CHEBI:15378"/>
        <dbReference type="ChEBI" id="CHEBI:18036"/>
        <dbReference type="ChEBI" id="CHEBI:58462"/>
        <dbReference type="ChEBI" id="CHEBI:61032"/>
        <dbReference type="EC" id="4.1.2.50"/>
    </reaction>
</comment>
<dbReference type="InterPro" id="IPR007115">
    <property type="entry name" value="6-PTP_synth/QueD"/>
</dbReference>
<proteinExistence type="inferred from homology"/>
<evidence type="ECO:0000256" key="4">
    <source>
        <dbReference type="ARBA" id="ARBA00018141"/>
    </source>
</evidence>
<dbReference type="InterPro" id="IPR038418">
    <property type="entry name" value="6-PTP_synth/QueD_sf"/>
</dbReference>
<dbReference type="NCBIfam" id="TIGR03112">
    <property type="entry name" value="6_pyr_pter_rel"/>
    <property type="match status" value="1"/>
</dbReference>
<evidence type="ECO:0000313" key="7">
    <source>
        <dbReference type="EMBL" id="MFL0250610.1"/>
    </source>
</evidence>
<evidence type="ECO:0000256" key="5">
    <source>
        <dbReference type="ARBA" id="ARBA00031449"/>
    </source>
</evidence>
<dbReference type="SUPFAM" id="SSF55620">
    <property type="entry name" value="Tetrahydrobiopterin biosynthesis enzymes-like"/>
    <property type="match status" value="1"/>
</dbReference>
<comment type="pathway">
    <text evidence="1">Purine metabolism; 7-cyano-7-deazaguanine biosynthesis.</text>
</comment>
<keyword evidence="8" id="KW-1185">Reference proteome</keyword>
<accession>A0ABW8TG06</accession>
<dbReference type="InterPro" id="IPR017543">
    <property type="entry name" value="6-PTP_synth-rel_bac"/>
</dbReference>
<gene>
    <name evidence="7" type="ORF">ACJDT4_09280</name>
</gene>
<evidence type="ECO:0000256" key="6">
    <source>
        <dbReference type="ARBA" id="ARBA00048807"/>
    </source>
</evidence>
<organism evidence="7 8">
    <name type="scientific">Clostridium neuense</name>
    <dbReference type="NCBI Taxonomy" id="1728934"/>
    <lineage>
        <taxon>Bacteria</taxon>
        <taxon>Bacillati</taxon>
        <taxon>Bacillota</taxon>
        <taxon>Clostridia</taxon>
        <taxon>Eubacteriales</taxon>
        <taxon>Clostridiaceae</taxon>
        <taxon>Clostridium</taxon>
    </lineage>
</organism>
<dbReference type="Proteomes" id="UP001623592">
    <property type="component" value="Unassembled WGS sequence"/>
</dbReference>
<dbReference type="Gene3D" id="3.30.479.10">
    <property type="entry name" value="6-pyruvoyl tetrahydropterin synthase/QueD"/>
    <property type="match status" value="1"/>
</dbReference>